<proteinExistence type="inferred from homology"/>
<accession>A0ABR2FJ81</accession>
<dbReference type="PROSITE" id="PS01098">
    <property type="entry name" value="LIPASE_GDSL_SER"/>
    <property type="match status" value="1"/>
</dbReference>
<name>A0ABR2FJ81_9ROSI</name>
<dbReference type="InterPro" id="IPR001087">
    <property type="entry name" value="GDSL"/>
</dbReference>
<evidence type="ECO:0000313" key="2">
    <source>
        <dbReference type="EMBL" id="KAK8580809.1"/>
    </source>
</evidence>
<dbReference type="Proteomes" id="UP001472677">
    <property type="component" value="Unassembled WGS sequence"/>
</dbReference>
<reference evidence="2 3" key="1">
    <citation type="journal article" date="2024" name="G3 (Bethesda)">
        <title>Genome assembly of Hibiscus sabdariffa L. provides insights into metabolisms of medicinal natural products.</title>
        <authorList>
            <person name="Kim T."/>
        </authorList>
    </citation>
    <scope>NUCLEOTIDE SEQUENCE [LARGE SCALE GENOMIC DNA]</scope>
    <source>
        <strain evidence="2">TK-2024</strain>
        <tissue evidence="2">Old leaves</tissue>
    </source>
</reference>
<dbReference type="Gene3D" id="3.40.50.1110">
    <property type="entry name" value="SGNH hydrolase"/>
    <property type="match status" value="1"/>
</dbReference>
<dbReference type="CDD" id="cd01837">
    <property type="entry name" value="SGNH_plant_lipase_like"/>
    <property type="match status" value="1"/>
</dbReference>
<dbReference type="InterPro" id="IPR036514">
    <property type="entry name" value="SGNH_hydro_sf"/>
</dbReference>
<dbReference type="PANTHER" id="PTHR45642:SF150">
    <property type="entry name" value="GDSL ESTERASE_LIPASE EXL3"/>
    <property type="match status" value="1"/>
</dbReference>
<dbReference type="InterPro" id="IPR050592">
    <property type="entry name" value="GDSL_lipolytic_enzyme"/>
</dbReference>
<dbReference type="PANTHER" id="PTHR45642">
    <property type="entry name" value="GDSL ESTERASE/LIPASE EXL3"/>
    <property type="match status" value="1"/>
</dbReference>
<dbReference type="EMBL" id="JBBPBM010000006">
    <property type="protein sequence ID" value="KAK8580809.1"/>
    <property type="molecule type" value="Genomic_DNA"/>
</dbReference>
<keyword evidence="3" id="KW-1185">Reference proteome</keyword>
<protein>
    <recommendedName>
        <fullName evidence="4">GDSL esterase/lipase EXL3</fullName>
    </recommendedName>
</protein>
<dbReference type="InterPro" id="IPR035669">
    <property type="entry name" value="SGNH_plant_lipase-like"/>
</dbReference>
<evidence type="ECO:0000313" key="3">
    <source>
        <dbReference type="Proteomes" id="UP001472677"/>
    </source>
</evidence>
<sequence length="365" mass="40038">MKLIFSAASPTVWLRDLLVVIFSVLICNTKALVKLPPNETVPAVIVFGDSIVDAGNNNNLQTLIRCNFPPYGQDFDGGIPTGRFCNGKIPSDLVAKELGIKDVVPAYLDPNLKPQDLITGVTFASGGTGYDPLTPQLASVISMSAQLDYFKEYVAKLKELVGEERTNFILAKSIYLVVAGSDDIANTYFVLRARKLQYDIPAYTDLMLNSATDFLTELYGLGARRIGVFSTPPIGCVPSQRTLAGGIERECADDYNVAARLFNKKLSAALNSLGTSMPHGKFVYIDVYNPLLDLIKTPKKYGFEVANKGCCGTGNIEVAILCNKWSPSTCPDVSKYIFWDSYHPTEQAYRALLIPLLPKYVTKFL</sequence>
<evidence type="ECO:0000256" key="1">
    <source>
        <dbReference type="ARBA" id="ARBA00008668"/>
    </source>
</evidence>
<comment type="similarity">
    <text evidence="1">Belongs to the 'GDSL' lipolytic enzyme family.</text>
</comment>
<comment type="caution">
    <text evidence="2">The sequence shown here is derived from an EMBL/GenBank/DDBJ whole genome shotgun (WGS) entry which is preliminary data.</text>
</comment>
<dbReference type="Pfam" id="PF00657">
    <property type="entry name" value="Lipase_GDSL"/>
    <property type="match status" value="1"/>
</dbReference>
<organism evidence="2 3">
    <name type="scientific">Hibiscus sabdariffa</name>
    <name type="common">roselle</name>
    <dbReference type="NCBI Taxonomy" id="183260"/>
    <lineage>
        <taxon>Eukaryota</taxon>
        <taxon>Viridiplantae</taxon>
        <taxon>Streptophyta</taxon>
        <taxon>Embryophyta</taxon>
        <taxon>Tracheophyta</taxon>
        <taxon>Spermatophyta</taxon>
        <taxon>Magnoliopsida</taxon>
        <taxon>eudicotyledons</taxon>
        <taxon>Gunneridae</taxon>
        <taxon>Pentapetalae</taxon>
        <taxon>rosids</taxon>
        <taxon>malvids</taxon>
        <taxon>Malvales</taxon>
        <taxon>Malvaceae</taxon>
        <taxon>Malvoideae</taxon>
        <taxon>Hibiscus</taxon>
    </lineage>
</organism>
<evidence type="ECO:0008006" key="4">
    <source>
        <dbReference type="Google" id="ProtNLM"/>
    </source>
</evidence>
<gene>
    <name evidence="2" type="ORF">V6N12_071061</name>
</gene>
<dbReference type="InterPro" id="IPR008265">
    <property type="entry name" value="Lipase_GDSL_AS"/>
</dbReference>